<dbReference type="Proteomes" id="UP000708576">
    <property type="component" value="Unassembled WGS sequence"/>
</dbReference>
<dbReference type="PANTHER" id="PTHR43798">
    <property type="entry name" value="MONOACYLGLYCEROL LIPASE"/>
    <property type="match status" value="1"/>
</dbReference>
<dbReference type="RefSeq" id="WP_212214417.1">
    <property type="nucleotide sequence ID" value="NZ_JAGUCO010000002.1"/>
</dbReference>
<dbReference type="PRINTS" id="PR00412">
    <property type="entry name" value="EPOXHYDRLASE"/>
</dbReference>
<dbReference type="InterPro" id="IPR000639">
    <property type="entry name" value="Epox_hydrolase-like"/>
</dbReference>
<organism evidence="2 3">
    <name type="scientific">Carboxylicivirga linearis</name>
    <dbReference type="NCBI Taxonomy" id="1628157"/>
    <lineage>
        <taxon>Bacteria</taxon>
        <taxon>Pseudomonadati</taxon>
        <taxon>Bacteroidota</taxon>
        <taxon>Bacteroidia</taxon>
        <taxon>Marinilabiliales</taxon>
        <taxon>Marinilabiliaceae</taxon>
        <taxon>Carboxylicivirga</taxon>
    </lineage>
</organism>
<dbReference type="InterPro" id="IPR029058">
    <property type="entry name" value="AB_hydrolase_fold"/>
</dbReference>
<dbReference type="GO" id="GO:0016787">
    <property type="term" value="F:hydrolase activity"/>
    <property type="evidence" value="ECO:0007669"/>
    <property type="project" value="UniProtKB-KW"/>
</dbReference>
<proteinExistence type="predicted"/>
<sequence>MTSFDQTYTFDINQQQIVYHRFGKGEPVLFIHGITTYSFIWRNIWPYFANDYDVIVVDLAGCGESSKNIEGSFSLKNHAFMLAELIEHLDLKNVHLVCHDVGGGIGQIMVVNNTILFKSLTLINSVAYDYWPVQPIISMRTPIIRNLAMISLDLGAFRLLVKRGMYYRNRVDDELMSFFWKPMDTRDGRKAFLYFAHCLNNQDLMEIKDDLAALRLPVLIIRGEGDVFLRKVISEDLHKNIHNSQYKKISTGGHFVQEDEPEQLSQLILNFYRGLNGRG</sequence>
<dbReference type="PANTHER" id="PTHR43798:SF33">
    <property type="entry name" value="HYDROLASE, PUTATIVE (AFU_ORTHOLOGUE AFUA_2G14860)-RELATED"/>
    <property type="match status" value="1"/>
</dbReference>
<evidence type="ECO:0000313" key="2">
    <source>
        <dbReference type="EMBL" id="MBS2097692.1"/>
    </source>
</evidence>
<accession>A0ABS5JS87</accession>
<dbReference type="InterPro" id="IPR050266">
    <property type="entry name" value="AB_hydrolase_sf"/>
</dbReference>
<protein>
    <submittedName>
        <fullName evidence="2">Alpha/beta hydrolase</fullName>
    </submittedName>
</protein>
<reference evidence="2 3" key="1">
    <citation type="journal article" date="2015" name="Int. J. Syst. Evol. Microbiol.">
        <title>Carboxylicivirga linearis sp. nov., isolated from a sea cucumber culture pond.</title>
        <authorList>
            <person name="Wang F.Q."/>
            <person name="Zhou Y.X."/>
            <person name="Lin X.Z."/>
            <person name="Chen G.J."/>
            <person name="Du Z.J."/>
        </authorList>
    </citation>
    <scope>NUCLEOTIDE SEQUENCE [LARGE SCALE GENOMIC DNA]</scope>
    <source>
        <strain evidence="2 3">FB218</strain>
    </source>
</reference>
<dbReference type="InterPro" id="IPR000073">
    <property type="entry name" value="AB_hydrolase_1"/>
</dbReference>
<comment type="caution">
    <text evidence="2">The sequence shown here is derived from an EMBL/GenBank/DDBJ whole genome shotgun (WGS) entry which is preliminary data.</text>
</comment>
<dbReference type="Gene3D" id="3.40.50.1820">
    <property type="entry name" value="alpha/beta hydrolase"/>
    <property type="match status" value="1"/>
</dbReference>
<dbReference type="Pfam" id="PF00561">
    <property type="entry name" value="Abhydrolase_1"/>
    <property type="match status" value="1"/>
</dbReference>
<gene>
    <name evidence="2" type="ORF">KEM10_05330</name>
</gene>
<keyword evidence="3" id="KW-1185">Reference proteome</keyword>
<name>A0ABS5JS87_9BACT</name>
<keyword evidence="2" id="KW-0378">Hydrolase</keyword>
<evidence type="ECO:0000259" key="1">
    <source>
        <dbReference type="Pfam" id="PF00561"/>
    </source>
</evidence>
<evidence type="ECO:0000313" key="3">
    <source>
        <dbReference type="Proteomes" id="UP000708576"/>
    </source>
</evidence>
<feature type="domain" description="AB hydrolase-1" evidence="1">
    <location>
        <begin position="27"/>
        <end position="125"/>
    </location>
</feature>
<dbReference type="SUPFAM" id="SSF53474">
    <property type="entry name" value="alpha/beta-Hydrolases"/>
    <property type="match status" value="1"/>
</dbReference>
<dbReference type="EMBL" id="JAGUCO010000002">
    <property type="protein sequence ID" value="MBS2097692.1"/>
    <property type="molecule type" value="Genomic_DNA"/>
</dbReference>